<evidence type="ECO:0000313" key="2">
    <source>
        <dbReference type="Proteomes" id="UP000238479"/>
    </source>
</evidence>
<accession>A0A2P6PL41</accession>
<comment type="caution">
    <text evidence="1">The sequence shown here is derived from an EMBL/GenBank/DDBJ whole genome shotgun (WGS) entry which is preliminary data.</text>
</comment>
<dbReference type="EMBL" id="PDCK01000044">
    <property type="protein sequence ID" value="PRQ22641.1"/>
    <property type="molecule type" value="Genomic_DNA"/>
</dbReference>
<dbReference type="STRING" id="74649.A0A2P6PL41"/>
<organism evidence="1 2">
    <name type="scientific">Rosa chinensis</name>
    <name type="common">China rose</name>
    <dbReference type="NCBI Taxonomy" id="74649"/>
    <lineage>
        <taxon>Eukaryota</taxon>
        <taxon>Viridiplantae</taxon>
        <taxon>Streptophyta</taxon>
        <taxon>Embryophyta</taxon>
        <taxon>Tracheophyta</taxon>
        <taxon>Spermatophyta</taxon>
        <taxon>Magnoliopsida</taxon>
        <taxon>eudicotyledons</taxon>
        <taxon>Gunneridae</taxon>
        <taxon>Pentapetalae</taxon>
        <taxon>rosids</taxon>
        <taxon>fabids</taxon>
        <taxon>Rosales</taxon>
        <taxon>Rosaceae</taxon>
        <taxon>Rosoideae</taxon>
        <taxon>Rosoideae incertae sedis</taxon>
        <taxon>Rosa</taxon>
    </lineage>
</organism>
<reference evidence="1 2" key="1">
    <citation type="journal article" date="2018" name="Nat. Genet.">
        <title>The Rosa genome provides new insights in the design of modern roses.</title>
        <authorList>
            <person name="Bendahmane M."/>
        </authorList>
    </citation>
    <scope>NUCLEOTIDE SEQUENCE [LARGE SCALE GENOMIC DNA]</scope>
    <source>
        <strain evidence="2">cv. Old Blush</strain>
    </source>
</reference>
<dbReference type="Gene3D" id="1.20.58.340">
    <property type="entry name" value="Magnesium transport protein CorA, transmembrane region"/>
    <property type="match status" value="1"/>
</dbReference>
<evidence type="ECO:0000313" key="1">
    <source>
        <dbReference type="EMBL" id="PRQ22641.1"/>
    </source>
</evidence>
<dbReference type="Proteomes" id="UP000238479">
    <property type="component" value="Chromosome 6"/>
</dbReference>
<gene>
    <name evidence="1" type="ORF">RchiOBHm_Chr6g0252501</name>
</gene>
<dbReference type="AlphaFoldDB" id="A0A2P6PL41"/>
<proteinExistence type="predicted"/>
<name>A0A2P6PL41_ROSCH</name>
<protein>
    <submittedName>
        <fullName evidence="1">Uncharacterized protein</fullName>
    </submittedName>
</protein>
<dbReference type="Gramene" id="PRQ22641">
    <property type="protein sequence ID" value="PRQ22641"/>
    <property type="gene ID" value="RchiOBHm_Chr6g0252501"/>
</dbReference>
<sequence>MVLPFEFVALETCLEAACTQRDWRKKLIQLWISSVQRLVLDSKYFESRTCSPNQKSFGCYIRTCPEGNPLNWDFIAFLRGSTEHATDQRFTQNVRDEIEHLVDDDEDMVEMYLTDN</sequence>
<keyword evidence="2" id="KW-1185">Reference proteome</keyword>